<dbReference type="PATRIC" id="fig|935700.4.peg.325"/>
<gene>
    <name evidence="1" type="ORF">jaqu_03010</name>
</gene>
<dbReference type="STRING" id="935700.jaqu_03010"/>
<evidence type="ECO:0000313" key="2">
    <source>
        <dbReference type="Proteomes" id="UP000032232"/>
    </source>
</evidence>
<keyword evidence="2" id="KW-1185">Reference proteome</keyword>
<organism evidence="1 2">
    <name type="scientific">Jannaschia aquimarina</name>
    <dbReference type="NCBI Taxonomy" id="935700"/>
    <lineage>
        <taxon>Bacteria</taxon>
        <taxon>Pseudomonadati</taxon>
        <taxon>Pseudomonadota</taxon>
        <taxon>Alphaproteobacteria</taxon>
        <taxon>Rhodobacterales</taxon>
        <taxon>Roseobacteraceae</taxon>
        <taxon>Jannaschia</taxon>
    </lineage>
</organism>
<dbReference type="AlphaFoldDB" id="A0A0D1EK48"/>
<dbReference type="EMBL" id="JYFE01000008">
    <property type="protein sequence ID" value="KIT17944.1"/>
    <property type="molecule type" value="Genomic_DNA"/>
</dbReference>
<sequence length="320" mass="34761">MKARQSVLLLRRMGKPFRHLGSAVMRGDQLAALVSPHLDHAMTVRAVPFHAKLMPPVAMSAFARRVPLGAVVIVVKSAAKGLTADHLAPLRARGVRIGYDSIDTAIGEIDFDLYDFHIAASVGGKAALEAALATRGRTDVPVELLHHHHDPRLAGHRAAETFACGYVGERKNAMIPQALASEVEVIEVNYAREFARILPRLDRLSLHYAVRPAPTGGDRQNRVYKPFTKGFTAAALGANILVNREVDDVLALLGEDYPYLVSITAPDTIIEGFEHARATFGGPVWTDALDRMRALNALVQPAALAARMSEIVEIATSRPR</sequence>
<name>A0A0D1EK48_9RHOB</name>
<dbReference type="Proteomes" id="UP000032232">
    <property type="component" value="Unassembled WGS sequence"/>
</dbReference>
<reference evidence="1 2" key="1">
    <citation type="submission" date="2015-02" db="EMBL/GenBank/DDBJ databases">
        <title>Genome Sequence of Jannaschia aquimarina DSM28248, a member of the Roseobacter clade.</title>
        <authorList>
            <person name="Voget S."/>
            <person name="Daniel R."/>
        </authorList>
    </citation>
    <scope>NUCLEOTIDE SEQUENCE [LARGE SCALE GENOMIC DNA]</scope>
    <source>
        <strain evidence="1 2">GSW-M26</strain>
    </source>
</reference>
<comment type="caution">
    <text evidence="1">The sequence shown here is derived from an EMBL/GenBank/DDBJ whole genome shotgun (WGS) entry which is preliminary data.</text>
</comment>
<dbReference type="RefSeq" id="WP_043917165.1">
    <property type="nucleotide sequence ID" value="NZ_FZPF01000005.1"/>
</dbReference>
<dbReference type="OrthoDB" id="5110798at2"/>
<proteinExistence type="predicted"/>
<evidence type="ECO:0000313" key="1">
    <source>
        <dbReference type="EMBL" id="KIT17944.1"/>
    </source>
</evidence>
<protein>
    <submittedName>
        <fullName evidence="1">Uncharacterized protein</fullName>
    </submittedName>
</protein>
<accession>A0A0D1EK48</accession>